<reference evidence="2" key="2">
    <citation type="journal article" date="2021" name="PeerJ">
        <title>Extensive microbial diversity within the chicken gut microbiome revealed by metagenomics and culture.</title>
        <authorList>
            <person name="Gilroy R."/>
            <person name="Ravi A."/>
            <person name="Getino M."/>
            <person name="Pursley I."/>
            <person name="Horton D.L."/>
            <person name="Alikhan N.F."/>
            <person name="Baker D."/>
            <person name="Gharbi K."/>
            <person name="Hall N."/>
            <person name="Watson M."/>
            <person name="Adriaenssens E.M."/>
            <person name="Foster-Nyarko E."/>
            <person name="Jarju S."/>
            <person name="Secka A."/>
            <person name="Antonio M."/>
            <person name="Oren A."/>
            <person name="Chaudhuri R.R."/>
            <person name="La Ragione R."/>
            <person name="Hildebrand F."/>
            <person name="Pallen M.J."/>
        </authorList>
    </citation>
    <scope>NUCLEOTIDE SEQUENCE</scope>
    <source>
        <strain evidence="2">1063</strain>
    </source>
</reference>
<keyword evidence="1" id="KW-1133">Transmembrane helix</keyword>
<reference evidence="2" key="1">
    <citation type="submission" date="2020-10" db="EMBL/GenBank/DDBJ databases">
        <authorList>
            <person name="Gilroy R."/>
        </authorList>
    </citation>
    <scope>NUCLEOTIDE SEQUENCE</scope>
    <source>
        <strain evidence="2">1063</strain>
    </source>
</reference>
<keyword evidence="1" id="KW-0812">Transmembrane</keyword>
<dbReference type="AlphaFoldDB" id="A0A9D1L1G7"/>
<organism evidence="2 3">
    <name type="scientific">Candidatus Limadaptatus stercorigallinarum</name>
    <dbReference type="NCBI Taxonomy" id="2840845"/>
    <lineage>
        <taxon>Bacteria</taxon>
        <taxon>Bacillati</taxon>
        <taxon>Bacillota</taxon>
        <taxon>Clostridia</taxon>
        <taxon>Eubacteriales</taxon>
        <taxon>Candidatus Limadaptatus</taxon>
    </lineage>
</organism>
<dbReference type="Pfam" id="PF03862">
    <property type="entry name" value="SpoVAC_SpoVAEB"/>
    <property type="match status" value="1"/>
</dbReference>
<keyword evidence="1" id="KW-0472">Membrane</keyword>
<gene>
    <name evidence="2" type="ORF">IAD51_04420</name>
</gene>
<evidence type="ECO:0000313" key="3">
    <source>
        <dbReference type="Proteomes" id="UP000824088"/>
    </source>
</evidence>
<name>A0A9D1L1G7_9FIRM</name>
<evidence type="ECO:0000256" key="1">
    <source>
        <dbReference type="SAM" id="Phobius"/>
    </source>
</evidence>
<comment type="caution">
    <text evidence="2">The sequence shown here is derived from an EMBL/GenBank/DDBJ whole genome shotgun (WGS) entry which is preliminary data.</text>
</comment>
<protein>
    <submittedName>
        <fullName evidence="2">SpoVA/SpoVAEb family sporulation membrane protein</fullName>
    </submittedName>
</protein>
<dbReference type="PANTHER" id="PTHR38450:SF2">
    <property type="entry name" value="STAGE V SPORULATION PROTEIN AEB"/>
    <property type="match status" value="1"/>
</dbReference>
<feature type="transmembrane region" description="Helical" evidence="1">
    <location>
        <begin position="37"/>
        <end position="55"/>
    </location>
</feature>
<proteinExistence type="predicted"/>
<feature type="transmembrane region" description="Helical" evidence="1">
    <location>
        <begin position="6"/>
        <end position="25"/>
    </location>
</feature>
<dbReference type="Proteomes" id="UP000824088">
    <property type="component" value="Unassembled WGS sequence"/>
</dbReference>
<dbReference type="PANTHER" id="PTHR38450">
    <property type="entry name" value="STAGE V SPORULATION PROTEIN AC-RELATED"/>
    <property type="match status" value="1"/>
</dbReference>
<evidence type="ECO:0000313" key="2">
    <source>
        <dbReference type="EMBL" id="HIU21459.1"/>
    </source>
</evidence>
<feature type="transmembrane region" description="Helical" evidence="1">
    <location>
        <begin position="97"/>
        <end position="116"/>
    </location>
</feature>
<accession>A0A9D1L1G7</accession>
<dbReference type="InterPro" id="IPR005562">
    <property type="entry name" value="SpoVA"/>
</dbReference>
<sequence length="123" mass="12576">MEVFLTYLKVFAVGGALCALGQLLINKTKMSSARILVTFLLLGLVLEIAGAFSYMKEFASAGVTIPITGFGSSLAKGALEGAKEGGVLGAVSGGLKAAAPGLSAVILFGFVFALIFKSRSKKV</sequence>
<dbReference type="EMBL" id="DVMN01000079">
    <property type="protein sequence ID" value="HIU21459.1"/>
    <property type="molecule type" value="Genomic_DNA"/>
</dbReference>